<dbReference type="Proteomes" id="UP000245250">
    <property type="component" value="Chromosome"/>
</dbReference>
<keyword evidence="3" id="KW-1185">Reference proteome</keyword>
<feature type="signal peptide" evidence="1">
    <location>
        <begin position="1"/>
        <end position="21"/>
    </location>
</feature>
<feature type="chain" id="PRO_5015614727" evidence="1">
    <location>
        <begin position="22"/>
        <end position="161"/>
    </location>
</feature>
<evidence type="ECO:0000256" key="1">
    <source>
        <dbReference type="SAM" id="SignalP"/>
    </source>
</evidence>
<proteinExistence type="predicted"/>
<sequence length="161" mass="18567">MVMKKLITVLFLSAVLPTVQGQAKKPTKEETIQFIQKTVSNAGRDLEFQINDTKVSWKNIEPSIGLNYNREFTNVRFEKLLEVYQSSLSSGENSNVRIKFSVNTIKYHLTGTFYDEIKDLTIDDKDGFTIVVPREKVQSIIKAFDRLKEITIEENKDPFQN</sequence>
<gene>
    <name evidence="2" type="ORF">HYN56_19890</name>
</gene>
<accession>A0A2S1YQG5</accession>
<protein>
    <submittedName>
        <fullName evidence="2">Uncharacterized protein</fullName>
    </submittedName>
</protein>
<reference evidence="2 3" key="1">
    <citation type="submission" date="2018-05" db="EMBL/GenBank/DDBJ databases">
        <title>Genome sequencing of Flavobacterium sp. HYN0056.</title>
        <authorList>
            <person name="Yi H."/>
            <person name="Baek C."/>
        </authorList>
    </citation>
    <scope>NUCLEOTIDE SEQUENCE [LARGE SCALE GENOMIC DNA]</scope>
    <source>
        <strain evidence="2 3">HYN0056</strain>
    </source>
</reference>
<dbReference type="AlphaFoldDB" id="A0A2S1YQG5"/>
<evidence type="ECO:0000313" key="2">
    <source>
        <dbReference type="EMBL" id="AWK06364.1"/>
    </source>
</evidence>
<keyword evidence="1" id="KW-0732">Signal</keyword>
<dbReference type="KEGG" id="fcr:HYN56_19890"/>
<dbReference type="EMBL" id="CP029255">
    <property type="protein sequence ID" value="AWK06364.1"/>
    <property type="molecule type" value="Genomic_DNA"/>
</dbReference>
<evidence type="ECO:0000313" key="3">
    <source>
        <dbReference type="Proteomes" id="UP000245250"/>
    </source>
</evidence>
<organism evidence="2 3">
    <name type="scientific">Flavobacterium crocinum</name>
    <dbReference type="NCBI Taxonomy" id="2183896"/>
    <lineage>
        <taxon>Bacteria</taxon>
        <taxon>Pseudomonadati</taxon>
        <taxon>Bacteroidota</taxon>
        <taxon>Flavobacteriia</taxon>
        <taxon>Flavobacteriales</taxon>
        <taxon>Flavobacteriaceae</taxon>
        <taxon>Flavobacterium</taxon>
    </lineage>
</organism>
<name>A0A2S1YQG5_9FLAO</name>